<accession>A0A7M1KC38</accession>
<sequence>MAKFSWPAYPESESEFERLMVAIDELLAAEELKPFQRPLHVGRKFWEAFGWGGRVTPPDELADLPGYQGDVLMAKALRWYTETLGNRLKTYFELGYVPALIGRTIWRVRLAGWYGSVEFFAHRNLNNKGSSKGSKSSLPSMNILTLVEDLPQGMIDRLSDSEIEAHFNYHMFAVANIQWLNNLPHTNMLDVAKGDYAGSTQELLAHRYPQARWAAQQCVEKTLKGFLEISGTTYSTKGRDGHDLSKLANLLHEHHGVLISSQLIQRAHCSTGARYQDEPSSQDQAFQANLAALGVYDALRQSPQIQTLLEKYHKENPIF</sequence>
<evidence type="ECO:0000313" key="2">
    <source>
        <dbReference type="EMBL" id="QOQ73823.1"/>
    </source>
</evidence>
<dbReference type="Proteomes" id="UP000594923">
    <property type="component" value="Chromosome"/>
</dbReference>
<organism evidence="2 3">
    <name type="scientific">Pseudomonas poae</name>
    <dbReference type="NCBI Taxonomy" id="200451"/>
    <lineage>
        <taxon>Bacteria</taxon>
        <taxon>Pseudomonadati</taxon>
        <taxon>Pseudomonadota</taxon>
        <taxon>Gammaproteobacteria</taxon>
        <taxon>Pseudomonadales</taxon>
        <taxon>Pseudomonadaceae</taxon>
        <taxon>Pseudomonas</taxon>
    </lineage>
</organism>
<feature type="domain" description="HEPN" evidence="1">
    <location>
        <begin position="192"/>
        <end position="291"/>
    </location>
</feature>
<name>A0A7M1KC38_9PSED</name>
<dbReference type="SUPFAM" id="SSF81593">
    <property type="entry name" value="Nucleotidyltransferase substrate binding subunit/domain"/>
    <property type="match status" value="1"/>
</dbReference>
<dbReference type="Gene3D" id="1.20.120.330">
    <property type="entry name" value="Nucleotidyltransferases domain 2"/>
    <property type="match status" value="1"/>
</dbReference>
<dbReference type="InterPro" id="IPR007842">
    <property type="entry name" value="HEPN_dom"/>
</dbReference>
<reference evidence="2 3" key="1">
    <citation type="submission" date="2020-10" db="EMBL/GenBank/DDBJ databases">
        <title>High quality whole genome sequence of Pseudomonas poae PMA22.</title>
        <authorList>
            <person name="Hernandez J.G."/>
            <person name="Rodriguez P."/>
            <person name="Cuevas C."/>
            <person name="de la Calle F."/>
            <person name="Galan B."/>
            <person name="Garcia J.L."/>
        </authorList>
    </citation>
    <scope>NUCLEOTIDE SEQUENCE [LARGE SCALE GENOMIC DNA]</scope>
    <source>
        <strain evidence="2 3">PMA22</strain>
    </source>
</reference>
<gene>
    <name evidence="2" type="ORF">IMF22_20250</name>
</gene>
<evidence type="ECO:0000259" key="1">
    <source>
        <dbReference type="Pfam" id="PF05168"/>
    </source>
</evidence>
<proteinExistence type="predicted"/>
<protein>
    <submittedName>
        <fullName evidence="2">HEPN domain-containing protein</fullName>
    </submittedName>
</protein>
<dbReference type="AlphaFoldDB" id="A0A7M1KC38"/>
<dbReference type="EMBL" id="CP063073">
    <property type="protein sequence ID" value="QOQ73823.1"/>
    <property type="molecule type" value="Genomic_DNA"/>
</dbReference>
<evidence type="ECO:0000313" key="3">
    <source>
        <dbReference type="Proteomes" id="UP000594923"/>
    </source>
</evidence>
<dbReference type="Pfam" id="PF05168">
    <property type="entry name" value="HEPN"/>
    <property type="match status" value="1"/>
</dbReference>
<dbReference type="RefSeq" id="WP_197625505.1">
    <property type="nucleotide sequence ID" value="NZ_CP063073.1"/>
</dbReference>